<name>A0A0M6WS25_9FIRM</name>
<dbReference type="Gene3D" id="1.10.260.40">
    <property type="entry name" value="lambda repressor-like DNA-binding domains"/>
    <property type="match status" value="1"/>
</dbReference>
<evidence type="ECO:0000313" key="1">
    <source>
        <dbReference type="EMBL" id="CRL39488.1"/>
    </source>
</evidence>
<dbReference type="GO" id="GO:0003677">
    <property type="term" value="F:DNA binding"/>
    <property type="evidence" value="ECO:0007669"/>
    <property type="project" value="InterPro"/>
</dbReference>
<dbReference type="OrthoDB" id="9781521at2"/>
<sequence length="355" mass="40210">MNNQEILRKIVNYIENVMKEKSLTSRDLADICVKKTGKMSPRTIDNMFKTPSSTTLSTLLKVCEGLDLNLNAVFHSIEIAKTSAENGQQRFIFDIDHPAYNGYTGNYHVFFLPTSAYPEDHAGQTLVHGTLQLEDFNSMHECSAILDIDSGDFTNEGTPFSKHYEGTLVYSSNSQMFCRLVCSKYGDMWFMVFNHGNLNNKELACVIGCAATTSSGRCRHPAIHRFCLCNMQQYPEIDSNTRTLIEGLLRIQEKHIWIKKETLKELLLHDNFDPDFRRNLENYLNIATEYYALPKNTLKEDISLSTSVKELAKLCNESNLEKTFHILNEDDRELSCVLKGCLATSTAPAAPSEAE</sequence>
<gene>
    <name evidence="1" type="ORF">M72_29851</name>
</gene>
<proteinExistence type="predicted"/>
<dbReference type="SUPFAM" id="SSF47413">
    <property type="entry name" value="lambda repressor-like DNA-binding domains"/>
    <property type="match status" value="1"/>
</dbReference>
<dbReference type="Proteomes" id="UP000049979">
    <property type="component" value="Unassembled WGS sequence"/>
</dbReference>
<accession>A0A0M6WS25</accession>
<keyword evidence="2" id="KW-1185">Reference proteome</keyword>
<dbReference type="EMBL" id="CVRR01000024">
    <property type="protein sequence ID" value="CRL39488.1"/>
    <property type="molecule type" value="Genomic_DNA"/>
</dbReference>
<dbReference type="AlphaFoldDB" id="A0A0M6WS25"/>
<protein>
    <submittedName>
        <fullName evidence="1">Uncharacterized protein</fullName>
    </submittedName>
</protein>
<reference evidence="2" key="1">
    <citation type="submission" date="2015-05" db="EMBL/GenBank/DDBJ databases">
        <authorList>
            <consortium name="Pathogen Informatics"/>
        </authorList>
    </citation>
    <scope>NUCLEOTIDE SEQUENCE [LARGE SCALE GENOMIC DNA]</scope>
    <source>
        <strain evidence="2">M72</strain>
    </source>
</reference>
<evidence type="ECO:0000313" key="2">
    <source>
        <dbReference type="Proteomes" id="UP000049979"/>
    </source>
</evidence>
<dbReference type="RefSeq" id="WP_055068059.1">
    <property type="nucleotide sequence ID" value="NZ_CP173697.1"/>
</dbReference>
<organism evidence="1 2">
    <name type="scientific">Roseburia faecis</name>
    <dbReference type="NCBI Taxonomy" id="301302"/>
    <lineage>
        <taxon>Bacteria</taxon>
        <taxon>Bacillati</taxon>
        <taxon>Bacillota</taxon>
        <taxon>Clostridia</taxon>
        <taxon>Lachnospirales</taxon>
        <taxon>Lachnospiraceae</taxon>
        <taxon>Roseburia</taxon>
    </lineage>
</organism>
<dbReference type="InterPro" id="IPR010982">
    <property type="entry name" value="Lambda_DNA-bd_dom_sf"/>
</dbReference>